<dbReference type="RefSeq" id="WP_121150694.1">
    <property type="nucleotide sequence ID" value="NZ_CP032828.1"/>
</dbReference>
<dbReference type="GO" id="GO:0005524">
    <property type="term" value="F:ATP binding"/>
    <property type="evidence" value="ECO:0007669"/>
    <property type="project" value="UniProtKB-KW"/>
</dbReference>
<keyword evidence="1" id="KW-0808">Transferase</keyword>
<dbReference type="InterPro" id="IPR050267">
    <property type="entry name" value="Anti-sigma-factor_SerPK"/>
</dbReference>
<keyword evidence="3" id="KW-0614">Plasmid</keyword>
<keyword evidence="3" id="KW-0547">Nucleotide-binding</keyword>
<dbReference type="SUPFAM" id="SSF55874">
    <property type="entry name" value="ATPase domain of HSP90 chaperone/DNA topoisomerase II/histidine kinase"/>
    <property type="match status" value="1"/>
</dbReference>
<dbReference type="Pfam" id="PF13581">
    <property type="entry name" value="HATPase_c_2"/>
    <property type="match status" value="1"/>
</dbReference>
<dbReference type="InterPro" id="IPR036890">
    <property type="entry name" value="HATPase_C_sf"/>
</dbReference>
<dbReference type="InterPro" id="IPR003594">
    <property type="entry name" value="HATPase_dom"/>
</dbReference>
<keyword evidence="4" id="KW-1185">Reference proteome</keyword>
<keyword evidence="3" id="KW-0067">ATP-binding</keyword>
<evidence type="ECO:0000313" key="4">
    <source>
        <dbReference type="Proteomes" id="UP000276254"/>
    </source>
</evidence>
<name>A0A494T7B8_SPHPE</name>
<dbReference type="KEGG" id="spha:D3Y57_01385"/>
<organism evidence="3 4">
    <name type="scientific">Sphingomonas paeninsulae</name>
    <dbReference type="NCBI Taxonomy" id="2319844"/>
    <lineage>
        <taxon>Bacteria</taxon>
        <taxon>Pseudomonadati</taxon>
        <taxon>Pseudomonadota</taxon>
        <taxon>Alphaproteobacteria</taxon>
        <taxon>Sphingomonadales</taxon>
        <taxon>Sphingomonadaceae</taxon>
        <taxon>Sphingomonas</taxon>
    </lineage>
</organism>
<keyword evidence="1" id="KW-0418">Kinase</keyword>
<feature type="domain" description="Histidine kinase/HSP90-like ATPase" evidence="2">
    <location>
        <begin position="14"/>
        <end position="134"/>
    </location>
</feature>
<keyword evidence="1" id="KW-0723">Serine/threonine-protein kinase</keyword>
<evidence type="ECO:0000259" key="2">
    <source>
        <dbReference type="Pfam" id="PF13581"/>
    </source>
</evidence>
<dbReference type="Gene3D" id="3.30.565.10">
    <property type="entry name" value="Histidine kinase-like ATPase, C-terminal domain"/>
    <property type="match status" value="1"/>
</dbReference>
<reference evidence="3 4" key="1">
    <citation type="submission" date="2018-09" db="EMBL/GenBank/DDBJ databases">
        <title>Sphingomonas peninsula sp. nov., isolated from fildes peninsula, Antarctic soil.</title>
        <authorList>
            <person name="Yingchao G."/>
        </authorList>
    </citation>
    <scope>NUCLEOTIDE SEQUENCE [LARGE SCALE GENOMIC DNA]</scope>
    <source>
        <strain evidence="3 4">YZ-8</strain>
        <plasmid evidence="3 4">unnamed1</plasmid>
    </source>
</reference>
<evidence type="ECO:0000313" key="3">
    <source>
        <dbReference type="EMBL" id="AYJ84780.1"/>
    </source>
</evidence>
<dbReference type="OrthoDB" id="9792240at2"/>
<proteinExistence type="predicted"/>
<evidence type="ECO:0000256" key="1">
    <source>
        <dbReference type="ARBA" id="ARBA00022527"/>
    </source>
</evidence>
<gene>
    <name evidence="3" type="ORF">D3Y57_01385</name>
</gene>
<sequence>MVADFSRTLSGDTTAFVALLEAIEVYLKEHDVPDLPRGRLMIAFDEVISNIRNHGGAQGHTPRIDVRIAIGDRSVEVEIRDDGIAFDPVDLKTPDTSLSIEEREIGGLGIHLVHALMDEVRYERQDGVNLLRLSLGFRLP</sequence>
<dbReference type="Proteomes" id="UP000276254">
    <property type="component" value="Plasmid unnamed1"/>
</dbReference>
<dbReference type="GO" id="GO:0004674">
    <property type="term" value="F:protein serine/threonine kinase activity"/>
    <property type="evidence" value="ECO:0007669"/>
    <property type="project" value="UniProtKB-KW"/>
</dbReference>
<protein>
    <submittedName>
        <fullName evidence="3">ATP-binding protein</fullName>
    </submittedName>
</protein>
<dbReference type="EMBL" id="CP032828">
    <property type="protein sequence ID" value="AYJ84780.1"/>
    <property type="molecule type" value="Genomic_DNA"/>
</dbReference>
<dbReference type="PANTHER" id="PTHR35526">
    <property type="entry name" value="ANTI-SIGMA-F FACTOR RSBW-RELATED"/>
    <property type="match status" value="1"/>
</dbReference>
<dbReference type="AlphaFoldDB" id="A0A494T7B8"/>
<geneLocation type="plasmid" evidence="3">
    <name>unnamed1</name>
</geneLocation>
<dbReference type="CDD" id="cd16936">
    <property type="entry name" value="HATPase_RsbW-like"/>
    <property type="match status" value="1"/>
</dbReference>
<accession>A0A494T7B8</accession>